<evidence type="ECO:0000256" key="3">
    <source>
        <dbReference type="RuleBase" id="RU000363"/>
    </source>
</evidence>
<dbReference type="Pfam" id="PF00106">
    <property type="entry name" value="adh_short"/>
    <property type="match status" value="1"/>
</dbReference>
<dbReference type="GO" id="GO:0016020">
    <property type="term" value="C:membrane"/>
    <property type="evidence" value="ECO:0007669"/>
    <property type="project" value="TreeGrafter"/>
</dbReference>
<dbReference type="InterPro" id="IPR002347">
    <property type="entry name" value="SDR_fam"/>
</dbReference>
<proteinExistence type="inferred from homology"/>
<keyword evidence="2" id="KW-0560">Oxidoreductase</keyword>
<evidence type="ECO:0000313" key="5">
    <source>
        <dbReference type="Proteomes" id="UP000295517"/>
    </source>
</evidence>
<dbReference type="PRINTS" id="PR00081">
    <property type="entry name" value="GDHRDH"/>
</dbReference>
<dbReference type="PIRSF" id="PIRSF000126">
    <property type="entry name" value="11-beta-HSD1"/>
    <property type="match status" value="1"/>
</dbReference>
<gene>
    <name evidence="4" type="ORF">E3983_12710</name>
</gene>
<dbReference type="PRINTS" id="PR00080">
    <property type="entry name" value="SDRFAMILY"/>
</dbReference>
<accession>A0AAX1EJ11</accession>
<evidence type="ECO:0000256" key="2">
    <source>
        <dbReference type="ARBA" id="ARBA00023002"/>
    </source>
</evidence>
<dbReference type="InterPro" id="IPR036291">
    <property type="entry name" value="NAD(P)-bd_dom_sf"/>
</dbReference>
<comment type="similarity">
    <text evidence="1 3">Belongs to the short-chain dehydrogenases/reductases (SDR) family.</text>
</comment>
<dbReference type="CDD" id="cd05233">
    <property type="entry name" value="SDR_c"/>
    <property type="match status" value="1"/>
</dbReference>
<dbReference type="Gene3D" id="3.40.50.720">
    <property type="entry name" value="NAD(P)-binding Rossmann-like Domain"/>
    <property type="match status" value="1"/>
</dbReference>
<sequence length="269" mass="29659">MGMEDDMKKLENKTVLITGASSGIGFAFAQLLAEYKMKLVITARQTDKLNTLAEQLRKKGADVQVFTCDLSKKGAANLLYQQIQEANIAIDLLINNAGFGKWGEFLDFDLETYNNMLQLNINALTELCYLFIPHMIKAGSGGIINVASLASFTPVPYATVYSASKSYVLFFTEALSGEYKDKGLHIMALCPGGTESNFAKVAAPHLNYEKGDFDSAEFVAQKGLDAFLQGKRHVVIGKKNKTISLLPRFLSRKSIINIVGKAWKKRINL</sequence>
<dbReference type="GO" id="GO:0016491">
    <property type="term" value="F:oxidoreductase activity"/>
    <property type="evidence" value="ECO:0007669"/>
    <property type="project" value="UniProtKB-KW"/>
</dbReference>
<dbReference type="PROSITE" id="PS00061">
    <property type="entry name" value="ADH_SHORT"/>
    <property type="match status" value="1"/>
</dbReference>
<evidence type="ECO:0000256" key="1">
    <source>
        <dbReference type="ARBA" id="ARBA00006484"/>
    </source>
</evidence>
<dbReference type="EMBL" id="CP038254">
    <property type="protein sequence ID" value="QBR85136.1"/>
    <property type="molecule type" value="Genomic_DNA"/>
</dbReference>
<protein>
    <submittedName>
        <fullName evidence="4">SDR family oxidoreductase</fullName>
    </submittedName>
</protein>
<name>A0AAX1EJ11_9GAMM</name>
<evidence type="ECO:0000313" key="4">
    <source>
        <dbReference type="EMBL" id="QBR85136.1"/>
    </source>
</evidence>
<dbReference type="PANTHER" id="PTHR44196:SF2">
    <property type="entry name" value="SHORT-CHAIN DEHYDROGENASE-RELATED"/>
    <property type="match status" value="1"/>
</dbReference>
<dbReference type="SUPFAM" id="SSF51735">
    <property type="entry name" value="NAD(P)-binding Rossmann-fold domains"/>
    <property type="match status" value="1"/>
</dbReference>
<dbReference type="Proteomes" id="UP000295517">
    <property type="component" value="Chromosome"/>
</dbReference>
<dbReference type="PANTHER" id="PTHR44196">
    <property type="entry name" value="DEHYDROGENASE/REDUCTASE SDR FAMILY MEMBER 7B"/>
    <property type="match status" value="1"/>
</dbReference>
<dbReference type="AlphaFoldDB" id="A0AAX1EJ11"/>
<dbReference type="InterPro" id="IPR020904">
    <property type="entry name" value="Sc_DH/Rdtase_CS"/>
</dbReference>
<reference evidence="4 5" key="1">
    <citation type="submission" date="2019-03" db="EMBL/GenBank/DDBJ databases">
        <title>Diverse conjugative elements silence natural transformation in Legionella species.</title>
        <authorList>
            <person name="Durieux I."/>
            <person name="Ginevra C."/>
            <person name="Attaiech L."/>
            <person name="Picq K."/>
            <person name="Juan P.A."/>
            <person name="Jarraud S."/>
            <person name="Charpentier X."/>
        </authorList>
    </citation>
    <scope>NUCLEOTIDE SEQUENCE [LARGE SCALE GENOMIC DNA]</scope>
    <source>
        <strain evidence="4 5">HL-0427-4011</strain>
    </source>
</reference>
<organism evidence="4 5">
    <name type="scientific">Legionella israelensis</name>
    <dbReference type="NCBI Taxonomy" id="454"/>
    <lineage>
        <taxon>Bacteria</taxon>
        <taxon>Pseudomonadati</taxon>
        <taxon>Pseudomonadota</taxon>
        <taxon>Gammaproteobacteria</taxon>
        <taxon>Legionellales</taxon>
        <taxon>Legionellaceae</taxon>
        <taxon>Legionella</taxon>
    </lineage>
</organism>